<dbReference type="Gene3D" id="1.20.1250.20">
    <property type="entry name" value="MFS general substrate transporter like domains"/>
    <property type="match status" value="1"/>
</dbReference>
<feature type="transmembrane region" description="Helical" evidence="5">
    <location>
        <begin position="287"/>
        <end position="305"/>
    </location>
</feature>
<evidence type="ECO:0000256" key="1">
    <source>
        <dbReference type="ARBA" id="ARBA00004141"/>
    </source>
</evidence>
<keyword evidence="3 5" id="KW-1133">Transmembrane helix</keyword>
<dbReference type="InterPro" id="IPR011701">
    <property type="entry name" value="MFS"/>
</dbReference>
<organism evidence="7 8">
    <name type="scientific">Bradyrhizobium erythrophlei</name>
    <dbReference type="NCBI Taxonomy" id="1437360"/>
    <lineage>
        <taxon>Bacteria</taxon>
        <taxon>Pseudomonadati</taxon>
        <taxon>Pseudomonadota</taxon>
        <taxon>Alphaproteobacteria</taxon>
        <taxon>Hyphomicrobiales</taxon>
        <taxon>Nitrobacteraceae</taxon>
        <taxon>Bradyrhizobium</taxon>
    </lineage>
</organism>
<evidence type="ECO:0000256" key="3">
    <source>
        <dbReference type="ARBA" id="ARBA00022989"/>
    </source>
</evidence>
<evidence type="ECO:0000256" key="2">
    <source>
        <dbReference type="ARBA" id="ARBA00022692"/>
    </source>
</evidence>
<feature type="domain" description="Major facilitator superfamily (MFS) profile" evidence="6">
    <location>
        <begin position="25"/>
        <end position="430"/>
    </location>
</feature>
<dbReference type="EMBL" id="FNTH01000001">
    <property type="protein sequence ID" value="SEE12387.1"/>
    <property type="molecule type" value="Genomic_DNA"/>
</dbReference>
<reference evidence="7 8" key="1">
    <citation type="submission" date="2016-10" db="EMBL/GenBank/DDBJ databases">
        <authorList>
            <person name="de Groot N.N."/>
        </authorList>
    </citation>
    <scope>NUCLEOTIDE SEQUENCE [LARGE SCALE GENOMIC DNA]</scope>
    <source>
        <strain evidence="7 8">MT12</strain>
    </source>
</reference>
<accession>A0A1H5G9J8</accession>
<dbReference type="CDD" id="cd17365">
    <property type="entry name" value="MFS_PcaK_like"/>
    <property type="match status" value="1"/>
</dbReference>
<feature type="transmembrane region" description="Helical" evidence="5">
    <location>
        <begin position="341"/>
        <end position="365"/>
    </location>
</feature>
<dbReference type="RefSeq" id="WP_092124284.1">
    <property type="nucleotide sequence ID" value="NZ_FNTH01000001.1"/>
</dbReference>
<protein>
    <submittedName>
        <fullName evidence="7">MFS transporter, AAHS family, 4-hydroxybenzoate transporter</fullName>
    </submittedName>
</protein>
<dbReference type="InterPro" id="IPR005829">
    <property type="entry name" value="Sugar_transporter_CS"/>
</dbReference>
<dbReference type="PROSITE" id="PS50850">
    <property type="entry name" value="MFS"/>
    <property type="match status" value="1"/>
</dbReference>
<dbReference type="InterPro" id="IPR020846">
    <property type="entry name" value="MFS_dom"/>
</dbReference>
<dbReference type="PANTHER" id="PTHR23508">
    <property type="entry name" value="CARBOXYLIC ACID TRANSPORTER PROTEIN HOMOLOG"/>
    <property type="match status" value="1"/>
</dbReference>
<feature type="transmembrane region" description="Helical" evidence="5">
    <location>
        <begin position="407"/>
        <end position="431"/>
    </location>
</feature>
<feature type="transmembrane region" description="Helical" evidence="5">
    <location>
        <begin position="91"/>
        <end position="110"/>
    </location>
</feature>
<evidence type="ECO:0000259" key="6">
    <source>
        <dbReference type="PROSITE" id="PS50850"/>
    </source>
</evidence>
<dbReference type="PROSITE" id="PS00217">
    <property type="entry name" value="SUGAR_TRANSPORT_2"/>
    <property type="match status" value="1"/>
</dbReference>
<keyword evidence="2 5" id="KW-0812">Transmembrane</keyword>
<feature type="transmembrane region" description="Helical" evidence="5">
    <location>
        <begin position="180"/>
        <end position="199"/>
    </location>
</feature>
<evidence type="ECO:0000256" key="5">
    <source>
        <dbReference type="SAM" id="Phobius"/>
    </source>
</evidence>
<sequence length="455" mass="47720">MDSSESFDLETVVNSGRLGPSQYLIISICALVAMIDGFDTQCVAFVAPEIANTWHVEPSQFGSVFGAGLLGGMLGAMALGLAGDRFGRKPVLMFSVALFAICSLLTPFATSISNLAALRFVTGLGLGGALPTAISLTSEYTPRRLRATVVALMFCGFPLGAVIGGFAMAKLLPMLGWTSAFYAGGVIPLLLLPLVGIWVPESIRFLALKGDSPAIISILDRMKLVKKWNVELTVETPASIFSLFARGTALGTILLWVTFFFSLMLSYFLLNWIPMLARQEGHSIEEAVVAVAMINLGAIIGCLTLGQLAGRYGQARVIGAGYGLGAFAIVAIGYVGTSSVLLLIFSILAGILTIGAQMCTVALCAGFYRTRLRATGVGWTMGVGRIGAILGPLLGGVLIGAGFTAPAFFLIAGLTSLGAAATVFAMGWFVFRDRSSPAQKPDLRAQIDVFEGLSG</sequence>
<gene>
    <name evidence="7" type="ORF">SAMN05444164_6998</name>
</gene>
<evidence type="ECO:0000313" key="8">
    <source>
        <dbReference type="Proteomes" id="UP000198992"/>
    </source>
</evidence>
<dbReference type="OrthoDB" id="9784658at2"/>
<feature type="transmembrane region" description="Helical" evidence="5">
    <location>
        <begin position="59"/>
        <end position="79"/>
    </location>
</feature>
<feature type="transmembrane region" description="Helical" evidence="5">
    <location>
        <begin position="149"/>
        <end position="168"/>
    </location>
</feature>
<feature type="transmembrane region" description="Helical" evidence="5">
    <location>
        <begin position="23"/>
        <end position="47"/>
    </location>
</feature>
<feature type="transmembrane region" description="Helical" evidence="5">
    <location>
        <begin position="116"/>
        <end position="137"/>
    </location>
</feature>
<keyword evidence="4 5" id="KW-0472">Membrane</keyword>
<evidence type="ECO:0000313" key="7">
    <source>
        <dbReference type="EMBL" id="SEE12387.1"/>
    </source>
</evidence>
<feature type="transmembrane region" description="Helical" evidence="5">
    <location>
        <begin position="253"/>
        <end position="275"/>
    </location>
</feature>
<feature type="transmembrane region" description="Helical" evidence="5">
    <location>
        <begin position="317"/>
        <end position="335"/>
    </location>
</feature>
<dbReference type="GO" id="GO:0005886">
    <property type="term" value="C:plasma membrane"/>
    <property type="evidence" value="ECO:0007669"/>
    <property type="project" value="TreeGrafter"/>
</dbReference>
<comment type="subcellular location">
    <subcellularLocation>
        <location evidence="1">Membrane</location>
        <topology evidence="1">Multi-pass membrane protein</topology>
    </subcellularLocation>
</comment>
<dbReference type="Proteomes" id="UP000198992">
    <property type="component" value="Unassembled WGS sequence"/>
</dbReference>
<dbReference type="InterPro" id="IPR036259">
    <property type="entry name" value="MFS_trans_sf"/>
</dbReference>
<proteinExistence type="predicted"/>
<name>A0A1H5G9J8_9BRAD</name>
<dbReference type="Pfam" id="PF07690">
    <property type="entry name" value="MFS_1"/>
    <property type="match status" value="1"/>
</dbReference>
<dbReference type="GO" id="GO:0046943">
    <property type="term" value="F:carboxylic acid transmembrane transporter activity"/>
    <property type="evidence" value="ECO:0007669"/>
    <property type="project" value="TreeGrafter"/>
</dbReference>
<evidence type="ECO:0000256" key="4">
    <source>
        <dbReference type="ARBA" id="ARBA00023136"/>
    </source>
</evidence>
<dbReference type="SUPFAM" id="SSF103473">
    <property type="entry name" value="MFS general substrate transporter"/>
    <property type="match status" value="1"/>
</dbReference>
<dbReference type="AlphaFoldDB" id="A0A1H5G9J8"/>
<feature type="transmembrane region" description="Helical" evidence="5">
    <location>
        <begin position="377"/>
        <end position="401"/>
    </location>
</feature>
<dbReference type="PANTHER" id="PTHR23508:SF10">
    <property type="entry name" value="CARBOXYLIC ACID TRANSPORTER PROTEIN HOMOLOG"/>
    <property type="match status" value="1"/>
</dbReference>